<dbReference type="Pfam" id="PF11225">
    <property type="entry name" value="DUF3024"/>
    <property type="match status" value="1"/>
</dbReference>
<proteinExistence type="predicted"/>
<dbReference type="InterPro" id="IPR021388">
    <property type="entry name" value="DUF3024"/>
</dbReference>
<dbReference type="RefSeq" id="WP_128352392.1">
    <property type="nucleotide sequence ID" value="NZ_RSFE01000005.1"/>
</dbReference>
<sequence length="115" mass="13937">MALSEFEIKKCEKELEAFMTIRRPPVHIRPELDLGYRIENQSIEIFEIRPQWQTPPETMELPVAKTTYVKTKNCWKVYWQRADLKWHAYEPKPKVKRLSEFLELVKEDRYACFFG</sequence>
<dbReference type="AlphaFoldDB" id="A0A443YZ41"/>
<dbReference type="EMBL" id="RSFE01000005">
    <property type="protein sequence ID" value="RWU09486.1"/>
    <property type="molecule type" value="Genomic_DNA"/>
</dbReference>
<accession>A0A443YZ41</accession>
<protein>
    <submittedName>
        <fullName evidence="1">DUF3024 domain-containing protein</fullName>
    </submittedName>
</protein>
<gene>
    <name evidence="1" type="ORF">EGC76_07620</name>
</gene>
<comment type="caution">
    <text evidence="1">The sequence shown here is derived from an EMBL/GenBank/DDBJ whole genome shotgun (WGS) entry which is preliminary data.</text>
</comment>
<evidence type="ECO:0000313" key="1">
    <source>
        <dbReference type="EMBL" id="RWU09486.1"/>
    </source>
</evidence>
<organism evidence="1 2">
    <name type="scientific">Pseudidiomarina gelatinasegens</name>
    <dbReference type="NCBI Taxonomy" id="2487740"/>
    <lineage>
        <taxon>Bacteria</taxon>
        <taxon>Pseudomonadati</taxon>
        <taxon>Pseudomonadota</taxon>
        <taxon>Gammaproteobacteria</taxon>
        <taxon>Alteromonadales</taxon>
        <taxon>Idiomarinaceae</taxon>
        <taxon>Pseudidiomarina</taxon>
    </lineage>
</organism>
<name>A0A443YZ41_9GAMM</name>
<dbReference type="Proteomes" id="UP000288789">
    <property type="component" value="Unassembled WGS sequence"/>
</dbReference>
<evidence type="ECO:0000313" key="2">
    <source>
        <dbReference type="Proteomes" id="UP000288789"/>
    </source>
</evidence>
<reference evidence="1 2" key="1">
    <citation type="submission" date="2018-12" db="EMBL/GenBank/DDBJ databases">
        <authorList>
            <person name="Li A."/>
            <person name="Zhang M."/>
            <person name="Zhu H."/>
        </authorList>
    </citation>
    <scope>NUCLEOTIDE SEQUENCE [LARGE SCALE GENOMIC DNA]</scope>
    <source>
        <strain evidence="1 2">R04H25</strain>
    </source>
</reference>
<keyword evidence="2" id="KW-1185">Reference proteome</keyword>
<dbReference type="OrthoDB" id="1362002at2"/>